<dbReference type="InterPro" id="IPR037675">
    <property type="entry name" value="PIG-O_N"/>
</dbReference>
<keyword evidence="10" id="KW-0325">Glycoprotein</keyword>
<dbReference type="InterPro" id="IPR002591">
    <property type="entry name" value="Phosphodiest/P_Trfase"/>
</dbReference>
<comment type="pathway">
    <text evidence="2">Glycolipid biosynthesis; glycosylphosphatidylinositol-anchor biosynthesis.</text>
</comment>
<feature type="transmembrane region" description="Helical" evidence="11">
    <location>
        <begin position="439"/>
        <end position="461"/>
    </location>
</feature>
<evidence type="ECO:0000256" key="6">
    <source>
        <dbReference type="ARBA" id="ARBA00022692"/>
    </source>
</evidence>
<keyword evidence="9 11" id="KW-0472">Membrane</keyword>
<accession>A0ABR1BH06</accession>
<dbReference type="Gene3D" id="3.40.720.10">
    <property type="entry name" value="Alkaline Phosphatase, subunit A"/>
    <property type="match status" value="1"/>
</dbReference>
<keyword evidence="8 11" id="KW-1133">Transmembrane helix</keyword>
<evidence type="ECO:0000313" key="12">
    <source>
        <dbReference type="EMBL" id="KAK6725713.1"/>
    </source>
</evidence>
<feature type="transmembrane region" description="Helical" evidence="11">
    <location>
        <begin position="682"/>
        <end position="701"/>
    </location>
</feature>
<evidence type="ECO:0000256" key="9">
    <source>
        <dbReference type="ARBA" id="ARBA00023136"/>
    </source>
</evidence>
<feature type="transmembrane region" description="Helical" evidence="11">
    <location>
        <begin position="587"/>
        <end position="609"/>
    </location>
</feature>
<evidence type="ECO:0000256" key="11">
    <source>
        <dbReference type="SAM" id="Phobius"/>
    </source>
</evidence>
<dbReference type="InterPro" id="IPR039524">
    <property type="entry name" value="PIGO/GPI13"/>
</dbReference>
<evidence type="ECO:0000256" key="8">
    <source>
        <dbReference type="ARBA" id="ARBA00022989"/>
    </source>
</evidence>
<evidence type="ECO:0000256" key="4">
    <source>
        <dbReference type="ARBA" id="ARBA00022502"/>
    </source>
</evidence>
<protein>
    <recommendedName>
        <fullName evidence="14">GPI ethanolamine phosphate transferase 3</fullName>
    </recommendedName>
</protein>
<comment type="similarity">
    <text evidence="3">Belongs to the PIGG/PIGN/PIGO family. PIGO subfamily.</text>
</comment>
<dbReference type="EMBL" id="JAVFWL010000001">
    <property type="protein sequence ID" value="KAK6725713.1"/>
    <property type="molecule type" value="Genomic_DNA"/>
</dbReference>
<dbReference type="PANTHER" id="PTHR23071:SF1">
    <property type="entry name" value="GPI ETHANOLAMINE PHOSPHATE TRANSFERASE 3"/>
    <property type="match status" value="1"/>
</dbReference>
<dbReference type="Pfam" id="PF01663">
    <property type="entry name" value="Phosphodiest"/>
    <property type="match status" value="1"/>
</dbReference>
<evidence type="ECO:0000256" key="10">
    <source>
        <dbReference type="ARBA" id="ARBA00023180"/>
    </source>
</evidence>
<keyword evidence="13" id="KW-1185">Reference proteome</keyword>
<dbReference type="CDD" id="cd16023">
    <property type="entry name" value="GPI_EPT_3"/>
    <property type="match status" value="1"/>
</dbReference>
<gene>
    <name evidence="12" type="primary">Necator_chrI.g306</name>
    <name evidence="12" type="ORF">RB195_004185</name>
</gene>
<dbReference type="Proteomes" id="UP001303046">
    <property type="component" value="Unassembled WGS sequence"/>
</dbReference>
<feature type="transmembrane region" description="Helical" evidence="11">
    <location>
        <begin position="473"/>
        <end position="494"/>
    </location>
</feature>
<dbReference type="InterPro" id="IPR017850">
    <property type="entry name" value="Alkaline_phosphatase_core_sf"/>
</dbReference>
<keyword evidence="7" id="KW-0256">Endoplasmic reticulum</keyword>
<sequence>MMRLFLLSLSFVFSLVIFQSGFLLKRKELHMLSKCSDAKLPHSECWMQRQFKKVVVLLVDALRYDFLDPPENDTPRSFFRGHMPGVKKLIERGAAIGLLLADPPTTTLQRIKAISTGTLPTFIDAGDNFAPSAHINEDNIFFQARNKNLNVTFMGDNTWTSLYPDVFTRAHPFDSFDIHDLNTVDAVVKELLHDELLSQSPADLIVAHVLGVDHCGHKYGPNHIQMTNQLRKVDEIILETANQLFDDDLLVVLGDHGMTSTGDHGGDSDDETHAGLLVFSPGRKFPPLQDGLRQIDLVPSLALLLGLPIPFSNLGIVIESVFPQNLTEQAIALNYEQIRRFANSYAAANPSFEISEIIVRDATNAVEQLRIMHRLQASLRAAWTQFDLSLMRIGLLSFVETLLFTMSSRSLSAAQSVVRSGCLLLQLSVIFGGSNDSPAVPLLLAVLPLSALHSITSLISGLLSLRLSSFSTLFAYLCVILHSFSFLSNSYIVYESHVVRFVTQSILLVCFVEKAASAISDRKAVVRTTSPLQAVLSRCNTWDLGVLILSLLLLRFEPIFHRCREEEVGCQQYLPLELITSLSSDALFWRFILATGAIYSLNFFIGSILPKDLPNSIRIARALSWPCHAFITLYHLIQIAPQAEAMQKRVETMSIALALSVYAISAIAIICEYVGTKATYGRAAYLCFVHTICWPLLLLLGDGLQPSFIGFLIILYGSVHLSNEAVLPPLLSLLIPLGFYLTGHSPTLSNIPWQAAFVGIPESLLTSVYHITRREERL</sequence>
<keyword evidence="4" id="KW-0337">GPI-anchor biosynthesis</keyword>
<reference evidence="12 13" key="1">
    <citation type="submission" date="2023-08" db="EMBL/GenBank/DDBJ databases">
        <title>A Necator americanus chromosomal reference genome.</title>
        <authorList>
            <person name="Ilik V."/>
            <person name="Petrzelkova K.J."/>
            <person name="Pardy F."/>
            <person name="Fuh T."/>
            <person name="Niatou-Singa F.S."/>
            <person name="Gouil Q."/>
            <person name="Baker L."/>
            <person name="Ritchie M.E."/>
            <person name="Jex A.R."/>
            <person name="Gazzola D."/>
            <person name="Li H."/>
            <person name="Toshio Fujiwara R."/>
            <person name="Zhan B."/>
            <person name="Aroian R.V."/>
            <person name="Pafco B."/>
            <person name="Schwarz E.M."/>
        </authorList>
    </citation>
    <scope>NUCLEOTIDE SEQUENCE [LARGE SCALE GENOMIC DNA]</scope>
    <source>
        <strain evidence="12 13">Aroian</strain>
        <tissue evidence="12">Whole animal</tissue>
    </source>
</reference>
<feature type="transmembrane region" description="Helical" evidence="11">
    <location>
        <begin position="655"/>
        <end position="676"/>
    </location>
</feature>
<evidence type="ECO:0000256" key="3">
    <source>
        <dbReference type="ARBA" id="ARBA00008695"/>
    </source>
</evidence>
<organism evidence="12 13">
    <name type="scientific">Necator americanus</name>
    <name type="common">Human hookworm</name>
    <dbReference type="NCBI Taxonomy" id="51031"/>
    <lineage>
        <taxon>Eukaryota</taxon>
        <taxon>Metazoa</taxon>
        <taxon>Ecdysozoa</taxon>
        <taxon>Nematoda</taxon>
        <taxon>Chromadorea</taxon>
        <taxon>Rhabditida</taxon>
        <taxon>Rhabditina</taxon>
        <taxon>Rhabditomorpha</taxon>
        <taxon>Strongyloidea</taxon>
        <taxon>Ancylostomatidae</taxon>
        <taxon>Bunostominae</taxon>
        <taxon>Necator</taxon>
    </lineage>
</organism>
<name>A0ABR1BH06_NECAM</name>
<dbReference type="SUPFAM" id="SSF53649">
    <property type="entry name" value="Alkaline phosphatase-like"/>
    <property type="match status" value="1"/>
</dbReference>
<dbReference type="PANTHER" id="PTHR23071">
    <property type="entry name" value="PHOSPHATIDYLINOSITOL GLYCAN"/>
    <property type="match status" value="1"/>
</dbReference>
<evidence type="ECO:0000313" key="13">
    <source>
        <dbReference type="Proteomes" id="UP001303046"/>
    </source>
</evidence>
<comment type="caution">
    <text evidence="12">The sequence shown here is derived from an EMBL/GenBank/DDBJ whole genome shotgun (WGS) entry which is preliminary data.</text>
</comment>
<evidence type="ECO:0000256" key="7">
    <source>
        <dbReference type="ARBA" id="ARBA00022824"/>
    </source>
</evidence>
<keyword evidence="6 11" id="KW-0812">Transmembrane</keyword>
<evidence type="ECO:0000256" key="2">
    <source>
        <dbReference type="ARBA" id="ARBA00004687"/>
    </source>
</evidence>
<proteinExistence type="inferred from homology"/>
<keyword evidence="5" id="KW-0808">Transferase</keyword>
<comment type="subcellular location">
    <subcellularLocation>
        <location evidence="1">Endoplasmic reticulum membrane</location>
        <topology evidence="1">Multi-pass membrane protein</topology>
    </subcellularLocation>
</comment>
<evidence type="ECO:0000256" key="1">
    <source>
        <dbReference type="ARBA" id="ARBA00004477"/>
    </source>
</evidence>
<evidence type="ECO:0000256" key="5">
    <source>
        <dbReference type="ARBA" id="ARBA00022679"/>
    </source>
</evidence>
<evidence type="ECO:0008006" key="14">
    <source>
        <dbReference type="Google" id="ProtNLM"/>
    </source>
</evidence>